<feature type="domain" description="Paramyxovirus structural protein P/V N-terminal" evidence="7">
    <location>
        <begin position="227"/>
        <end position="302"/>
    </location>
</feature>
<dbReference type="Pfam" id="PF13825">
    <property type="entry name" value="Paramyxo_P_V_N"/>
    <property type="match status" value="1"/>
</dbReference>
<evidence type="ECO:0000256" key="6">
    <source>
        <dbReference type="SAM" id="MobiDB-lite"/>
    </source>
</evidence>
<dbReference type="InterPro" id="IPR028243">
    <property type="entry name" value="Paramyxo_P/V_N"/>
</dbReference>
<evidence type="ECO:0000259" key="7">
    <source>
        <dbReference type="Pfam" id="PF13825"/>
    </source>
</evidence>
<evidence type="ECO:0000313" key="10">
    <source>
        <dbReference type="Proteomes" id="UP001255068"/>
    </source>
</evidence>
<dbReference type="InterPro" id="IPR025909">
    <property type="entry name" value="Soyouz_module"/>
</dbReference>
<dbReference type="EMBL" id="OM030330">
    <property type="protein sequence ID" value="UOL48904.1"/>
    <property type="molecule type" value="Viral_cRNA"/>
</dbReference>
<keyword evidence="4" id="KW-0693">Viral RNA replication</keyword>
<keyword evidence="2" id="KW-0691">RNA editing</keyword>
<dbReference type="InterPro" id="IPR004897">
    <property type="entry name" value="P/V_Pprotein_paramyxoviral"/>
</dbReference>
<name>A0A8T9KQ62_9MONO</name>
<feature type="domain" description="Phosphoprotein P soyouz module" evidence="8">
    <location>
        <begin position="1"/>
        <end position="55"/>
    </location>
</feature>
<evidence type="ECO:0000256" key="3">
    <source>
        <dbReference type="ARBA" id="ARBA00022553"/>
    </source>
</evidence>
<evidence type="ECO:0000256" key="4">
    <source>
        <dbReference type="ARBA" id="ARBA00022953"/>
    </source>
</evidence>
<sequence length="490" mass="53920">MAHYSTAELDKLVKDGIKTIEFIQQNKKNNKETYGRSAIQKPSTRERVKAWENHPSLQDHSYEGRDPDNGGIKRDEEAGGSRDTGFNTGDGNEVKIEEMEIDTRGETSNNYTWNATDTPSTDGDDRRDPEGGFCAANKGRDSEPAGAAKSQRSIGDDKVSLEEYRQILMADHESAMLEEAGAASPGTTMREATTDDFAMIFNEGTPRVHRRLKGVAEYTHEEAPRPRPVNPVKKGTDGNTVSTPLVDVQSSESGATLGVHESLLRQPNTNAYAESAQSGVSDVSTTRCTDESGEAAQGHKEVEGKIDLLLSAVDRITRKLDSLPEIKEEIKNINKKITNLSLGLSTIEGYIKSMMIIIPGSGNKNEGGTTDINPDLKPVLGRDNTRGLPELFKKRNTLESLDQEISSTQEISEEHVIQPLDFTKANASNFIPGQDLASYKTIVAMIHEEVKDIESRIALLQWVDSTREEMPMSDIYTAVRESLDAIANQH</sequence>
<feature type="compositionally biased region" description="Basic and acidic residues" evidence="6">
    <location>
        <begin position="43"/>
        <end position="52"/>
    </location>
</feature>
<feature type="compositionally biased region" description="Basic and acidic residues" evidence="6">
    <location>
        <begin position="92"/>
        <end position="105"/>
    </location>
</feature>
<proteinExistence type="predicted"/>
<reference evidence="9" key="1">
    <citation type="submission" date="2021-12" db="EMBL/GenBank/DDBJ databases">
        <authorList>
            <person name="Tan Z.-Z."/>
            <person name="Pan Y.-F."/>
            <person name="Zhang Y.-Z."/>
        </authorList>
    </citation>
    <scope>NUCLEOTIDE SEQUENCE</scope>
    <source>
        <strain evidence="9">WFS_RongShu</strain>
    </source>
</reference>
<dbReference type="Proteomes" id="UP001255068">
    <property type="component" value="Segment"/>
</dbReference>
<comment type="function">
    <text evidence="5">Essential cofactor of the RNA polymerase L that plays a central role in the transcription and replication by forming the polymerase complex with RNA polymerase L and recruiting L to the genomic N-RNA template for RNA synthesis. Also plays a central role in the encapsidation of nascent RNA chains by forming the encapsidation complex with the nucleocapsid protein N (N-P complex). Acts as a chaperone for newly synthesized free N protein, so-called N0, allowing encapsidation of nascent RNA chains during replication. The nucleoprotein protein N prevents excessive phosphorylation of P, which leads to down-regulation of viral transcription/ replication. Participates, together with N, in the formation of viral factories (viroplasms), which are large inclusions in the host cytoplasm where replication takes place.</text>
</comment>
<feature type="compositionally biased region" description="Polar residues" evidence="6">
    <location>
        <begin position="272"/>
        <end position="287"/>
    </location>
</feature>
<feature type="compositionally biased region" description="Polar residues" evidence="6">
    <location>
        <begin position="237"/>
        <end position="254"/>
    </location>
</feature>
<feature type="compositionally biased region" description="Basic and acidic residues" evidence="6">
    <location>
        <begin position="60"/>
        <end position="80"/>
    </location>
</feature>
<accession>A0A8T9KQ62</accession>
<evidence type="ECO:0000313" key="9">
    <source>
        <dbReference type="EMBL" id="UOL48904.1"/>
    </source>
</evidence>
<feature type="region of interest" description="Disordered" evidence="6">
    <location>
        <begin position="27"/>
        <end position="157"/>
    </location>
</feature>
<feature type="region of interest" description="Disordered" evidence="6">
    <location>
        <begin position="218"/>
        <end position="254"/>
    </location>
</feature>
<dbReference type="Gene3D" id="1.20.5.110">
    <property type="match status" value="1"/>
</dbReference>
<organism evidence="9 10">
    <name type="scientific">Wufeng Eothenomys melanogaster jeilongvirus 1</name>
    <dbReference type="NCBI Taxonomy" id="2928990"/>
    <lineage>
        <taxon>Viruses</taxon>
        <taxon>Riboviria</taxon>
        <taxon>Orthornavirae</taxon>
        <taxon>Negarnaviricota</taxon>
        <taxon>Haploviricotina</taxon>
        <taxon>Monjiviricetes</taxon>
        <taxon>Mononegavirales</taxon>
        <taxon>Paramyxoviridae</taxon>
        <taxon>Orthoparamyxovirinae</taxon>
        <taxon>Jeilongvirus</taxon>
        <taxon>Jeilongvirus eothenomysis</taxon>
    </lineage>
</organism>
<feature type="region of interest" description="Disordered" evidence="6">
    <location>
        <begin position="272"/>
        <end position="299"/>
    </location>
</feature>
<dbReference type="Pfam" id="PF14313">
    <property type="entry name" value="Soyouz_module"/>
    <property type="match status" value="1"/>
</dbReference>
<keyword evidence="10" id="KW-1185">Reference proteome</keyword>
<evidence type="ECO:0000259" key="8">
    <source>
        <dbReference type="Pfam" id="PF14313"/>
    </source>
</evidence>
<evidence type="ECO:0000256" key="5">
    <source>
        <dbReference type="ARBA" id="ARBA00060014"/>
    </source>
</evidence>
<keyword evidence="3" id="KW-0597">Phosphoprotein</keyword>
<evidence type="ECO:0000256" key="2">
    <source>
        <dbReference type="ARBA" id="ARBA00022495"/>
    </source>
</evidence>
<dbReference type="Gene3D" id="6.10.250.2490">
    <property type="match status" value="1"/>
</dbReference>
<dbReference type="Pfam" id="PF03210">
    <property type="entry name" value="Paramyx_P_V_C"/>
    <property type="match status" value="1"/>
</dbReference>
<feature type="compositionally biased region" description="Polar residues" evidence="6">
    <location>
        <begin position="106"/>
        <end position="121"/>
    </location>
</feature>
<protein>
    <recommendedName>
        <fullName evidence="1">Phosphoprotein</fullName>
    </recommendedName>
</protein>
<evidence type="ECO:0000256" key="1">
    <source>
        <dbReference type="ARBA" id="ARBA00020572"/>
    </source>
</evidence>